<evidence type="ECO:0000256" key="2">
    <source>
        <dbReference type="ARBA" id="ARBA00022670"/>
    </source>
</evidence>
<dbReference type="GO" id="GO:0016926">
    <property type="term" value="P:protein desumoylation"/>
    <property type="evidence" value="ECO:0007669"/>
    <property type="project" value="UniProtKB-ARBA"/>
</dbReference>
<proteinExistence type="inferred from homology"/>
<evidence type="ECO:0000256" key="5">
    <source>
        <dbReference type="ARBA" id="ARBA00022807"/>
    </source>
</evidence>
<evidence type="ECO:0000313" key="8">
    <source>
        <dbReference type="Proteomes" id="UP000436088"/>
    </source>
</evidence>
<dbReference type="GO" id="GO:0016929">
    <property type="term" value="F:deSUMOylase activity"/>
    <property type="evidence" value="ECO:0007669"/>
    <property type="project" value="TreeGrafter"/>
</dbReference>
<keyword evidence="8" id="KW-1185">Reference proteome</keyword>
<organism evidence="7 8">
    <name type="scientific">Hibiscus syriacus</name>
    <name type="common">Rose of Sharon</name>
    <dbReference type="NCBI Taxonomy" id="106335"/>
    <lineage>
        <taxon>Eukaryota</taxon>
        <taxon>Viridiplantae</taxon>
        <taxon>Streptophyta</taxon>
        <taxon>Embryophyta</taxon>
        <taxon>Tracheophyta</taxon>
        <taxon>Spermatophyta</taxon>
        <taxon>Magnoliopsida</taxon>
        <taxon>eudicotyledons</taxon>
        <taxon>Gunneridae</taxon>
        <taxon>Pentapetalae</taxon>
        <taxon>rosids</taxon>
        <taxon>malvids</taxon>
        <taxon>Malvales</taxon>
        <taxon>Malvaceae</taxon>
        <taxon>Malvoideae</taxon>
        <taxon>Hibiscus</taxon>
    </lineage>
</organism>
<dbReference type="Proteomes" id="UP000436088">
    <property type="component" value="Unassembled WGS sequence"/>
</dbReference>
<keyword evidence="5" id="KW-0788">Thiol protease</keyword>
<dbReference type="InterPro" id="IPR038765">
    <property type="entry name" value="Papain-like_cys_pep_sf"/>
</dbReference>
<keyword evidence="4" id="KW-0378">Hydrolase</keyword>
<keyword evidence="2 7" id="KW-0645">Protease</keyword>
<dbReference type="PANTHER" id="PTHR12606">
    <property type="entry name" value="SENTRIN/SUMO-SPECIFIC PROTEASE"/>
    <property type="match status" value="1"/>
</dbReference>
<dbReference type="SUPFAM" id="SSF54001">
    <property type="entry name" value="Cysteine proteinases"/>
    <property type="match status" value="1"/>
</dbReference>
<evidence type="ECO:0000256" key="1">
    <source>
        <dbReference type="ARBA" id="ARBA00005234"/>
    </source>
</evidence>
<evidence type="ECO:0000256" key="3">
    <source>
        <dbReference type="ARBA" id="ARBA00022786"/>
    </source>
</evidence>
<dbReference type="PROSITE" id="PS50600">
    <property type="entry name" value="ULP_PROTEASE"/>
    <property type="match status" value="1"/>
</dbReference>
<reference evidence="7" key="1">
    <citation type="submission" date="2019-09" db="EMBL/GenBank/DDBJ databases">
        <title>Draft genome information of white flower Hibiscus syriacus.</title>
        <authorList>
            <person name="Kim Y.-M."/>
        </authorList>
    </citation>
    <scope>NUCLEOTIDE SEQUENCE [LARGE SCALE GENOMIC DNA]</scope>
    <source>
        <strain evidence="7">YM2019G1</strain>
    </source>
</reference>
<evidence type="ECO:0000256" key="4">
    <source>
        <dbReference type="ARBA" id="ARBA00022801"/>
    </source>
</evidence>
<feature type="domain" description="Ubiquitin-like protease family profile" evidence="6">
    <location>
        <begin position="294"/>
        <end position="466"/>
    </location>
</feature>
<keyword evidence="3" id="KW-0833">Ubl conjugation pathway</keyword>
<gene>
    <name evidence="7" type="ORF">F3Y22_tig00008013pilonHSYRG00139</name>
</gene>
<protein>
    <submittedName>
        <fullName evidence="7">Ubiquitin-like-specific protease ESD4</fullName>
    </submittedName>
</protein>
<dbReference type="Pfam" id="PF02902">
    <property type="entry name" value="Peptidase_C48"/>
    <property type="match status" value="1"/>
</dbReference>
<comment type="caution">
    <text evidence="7">The sequence shown here is derived from an EMBL/GenBank/DDBJ whole genome shotgun (WGS) entry which is preliminary data.</text>
</comment>
<dbReference type="AlphaFoldDB" id="A0A6A3CDU5"/>
<dbReference type="GO" id="GO:0005634">
    <property type="term" value="C:nucleus"/>
    <property type="evidence" value="ECO:0007669"/>
    <property type="project" value="TreeGrafter"/>
</dbReference>
<dbReference type="PANTHER" id="PTHR12606:SF1">
    <property type="entry name" value="UBIQUITIN-LIKE-SPECIFIC PROTEASE 1A"/>
    <property type="match status" value="1"/>
</dbReference>
<comment type="similarity">
    <text evidence="1">Belongs to the peptidase C48 family.</text>
</comment>
<evidence type="ECO:0000259" key="6">
    <source>
        <dbReference type="PROSITE" id="PS50600"/>
    </source>
</evidence>
<accession>A0A6A3CDU5</accession>
<sequence>MGALATNRKRGGDECFNSNFNHKKKPPYSNSLGYQFFKKPRLSLINQSLEEENFPSNNTVSRISRYPEPEAPFPRAAVHAPVRHLKFGAPASQHKLDLTKCDLGNFFSSRFCNVKRQAWDTSSHFKKEKEVVFVEDNKKEEKGAVADDLIVEEVEGIEKGKYNVEEVEHFQPSSSSAVTELNNGNLRVESPLDMSSLREISNVQDLEAYKKLLEIAERRNSKLKLLDFQIELNEKRKAGLQALRPVKKPEEELVELVPSEPFIPLTEEETTLVSNALSAKNWRKILVSHQLSNIVIRGEVLQCLKPSAWLNDEVINLYLELLKEREMREPEKFLKCHFFNTFFYKKLVNPESGYNYKAVKRWTSQRKLGYCLLDCDKMFVPIHKDIHWCLAVINKKDQKFQYLDSLRGKDPYVLRALAKYFVEEVKDKSGKNIDISSWELEYVEDLPAQENGFDCGMFMLKYIDFYSRGLSLCFDQEHMPYFRTRTAKEILNLRAD</sequence>
<dbReference type="GO" id="GO:0006508">
    <property type="term" value="P:proteolysis"/>
    <property type="evidence" value="ECO:0007669"/>
    <property type="project" value="UniProtKB-KW"/>
</dbReference>
<dbReference type="InterPro" id="IPR003653">
    <property type="entry name" value="Peptidase_C48_C"/>
</dbReference>
<dbReference type="OrthoDB" id="1939479at2759"/>
<dbReference type="Gene3D" id="3.40.395.10">
    <property type="entry name" value="Adenoviral Proteinase, Chain A"/>
    <property type="match status" value="1"/>
</dbReference>
<dbReference type="FunFam" id="3.40.395.10:FF:000005">
    <property type="entry name" value="Ubiquitin-like-specific protease ESD4"/>
    <property type="match status" value="1"/>
</dbReference>
<name>A0A6A3CDU5_HIBSY</name>
<dbReference type="EMBL" id="VEPZ02000399">
    <property type="protein sequence ID" value="KAE8725881.1"/>
    <property type="molecule type" value="Genomic_DNA"/>
</dbReference>
<evidence type="ECO:0000313" key="7">
    <source>
        <dbReference type="EMBL" id="KAE8725881.1"/>
    </source>
</evidence>